<dbReference type="AlphaFoldDB" id="A0A8T0GKY9"/>
<evidence type="ECO:0000256" key="1">
    <source>
        <dbReference type="SAM" id="MobiDB-lite"/>
    </source>
</evidence>
<name>A0A8T0GKY9_CERPU</name>
<dbReference type="EMBL" id="CM026431">
    <property type="protein sequence ID" value="KAG0558859.1"/>
    <property type="molecule type" value="Genomic_DNA"/>
</dbReference>
<keyword evidence="2" id="KW-0472">Membrane</keyword>
<dbReference type="Proteomes" id="UP000822688">
    <property type="component" value="Chromosome 10"/>
</dbReference>
<feature type="compositionally biased region" description="Gly residues" evidence="1">
    <location>
        <begin position="240"/>
        <end position="250"/>
    </location>
</feature>
<feature type="region of interest" description="Disordered" evidence="1">
    <location>
        <begin position="226"/>
        <end position="278"/>
    </location>
</feature>
<organism evidence="3 4">
    <name type="scientific">Ceratodon purpureus</name>
    <name type="common">Fire moss</name>
    <name type="synonym">Dicranum purpureum</name>
    <dbReference type="NCBI Taxonomy" id="3225"/>
    <lineage>
        <taxon>Eukaryota</taxon>
        <taxon>Viridiplantae</taxon>
        <taxon>Streptophyta</taxon>
        <taxon>Embryophyta</taxon>
        <taxon>Bryophyta</taxon>
        <taxon>Bryophytina</taxon>
        <taxon>Bryopsida</taxon>
        <taxon>Dicranidae</taxon>
        <taxon>Pseudoditrichales</taxon>
        <taxon>Ditrichaceae</taxon>
        <taxon>Ceratodon</taxon>
    </lineage>
</organism>
<feature type="transmembrane region" description="Helical" evidence="2">
    <location>
        <begin position="125"/>
        <end position="148"/>
    </location>
</feature>
<comment type="caution">
    <text evidence="3">The sequence shown here is derived from an EMBL/GenBank/DDBJ whole genome shotgun (WGS) entry which is preliminary data.</text>
</comment>
<evidence type="ECO:0000313" key="3">
    <source>
        <dbReference type="EMBL" id="KAG0558859.1"/>
    </source>
</evidence>
<accession>A0A8T0GKY9</accession>
<keyword evidence="2" id="KW-1133">Transmembrane helix</keyword>
<protein>
    <submittedName>
        <fullName evidence="3">Uncharacterized protein</fullName>
    </submittedName>
</protein>
<sequence>MGFQTCVLQQFRISTPGLTVADRGARCTCNSSWVRANSDAVPSTTQILREKFTPIRNRGRRNGVVDGIRGFGLGSGLYDGVRIANKWKLRPRVGRQSRNVGVVRASMKLDPGGGGPGEENGIGRVVVNLAIAGGLTYLTITGKLSWLFDALVSLWLFVVLVPIVGFIAFLWFADREIISSTCPNCGNPFQVLEFTMKEEEEQFCPYCSQPFKLEGKQFVRDGPRFSKKQSKGFRQPFGQPGFGGPFGGSGQRQTSGPSSPSDPPGVIVDVEAEVVDQD</sequence>
<feature type="transmembrane region" description="Helical" evidence="2">
    <location>
        <begin position="154"/>
        <end position="173"/>
    </location>
</feature>
<evidence type="ECO:0000313" key="4">
    <source>
        <dbReference type="Proteomes" id="UP000822688"/>
    </source>
</evidence>
<dbReference type="PANTHER" id="PTHR36785:SF1">
    <property type="entry name" value="OS05G0502500 PROTEIN"/>
    <property type="match status" value="1"/>
</dbReference>
<keyword evidence="2" id="KW-0812">Transmembrane</keyword>
<keyword evidence="4" id="KW-1185">Reference proteome</keyword>
<dbReference type="PANTHER" id="PTHR36785">
    <property type="entry name" value="OS05G0502500 PROTEIN"/>
    <property type="match status" value="1"/>
</dbReference>
<gene>
    <name evidence="3" type="ORF">KC19_10G059500</name>
</gene>
<reference evidence="3" key="1">
    <citation type="submission" date="2020-06" db="EMBL/GenBank/DDBJ databases">
        <title>WGS assembly of Ceratodon purpureus strain R40.</title>
        <authorList>
            <person name="Carey S.B."/>
            <person name="Jenkins J."/>
            <person name="Shu S."/>
            <person name="Lovell J.T."/>
            <person name="Sreedasyam A."/>
            <person name="Maumus F."/>
            <person name="Tiley G.P."/>
            <person name="Fernandez-Pozo N."/>
            <person name="Barry K."/>
            <person name="Chen C."/>
            <person name="Wang M."/>
            <person name="Lipzen A."/>
            <person name="Daum C."/>
            <person name="Saski C.A."/>
            <person name="Payton A.C."/>
            <person name="Mcbreen J.C."/>
            <person name="Conrad R.E."/>
            <person name="Kollar L.M."/>
            <person name="Olsson S."/>
            <person name="Huttunen S."/>
            <person name="Landis J.B."/>
            <person name="Wickett N.J."/>
            <person name="Johnson M.G."/>
            <person name="Rensing S.A."/>
            <person name="Grimwood J."/>
            <person name="Schmutz J."/>
            <person name="Mcdaniel S.F."/>
        </authorList>
    </citation>
    <scope>NUCLEOTIDE SEQUENCE</scope>
    <source>
        <strain evidence="3">R40</strain>
    </source>
</reference>
<evidence type="ECO:0000256" key="2">
    <source>
        <dbReference type="SAM" id="Phobius"/>
    </source>
</evidence>
<proteinExistence type="predicted"/>